<accession>A0A7G9QKS8</accession>
<gene>
    <name evidence="2" type="ORF">H9L23_07695</name>
</gene>
<proteinExistence type="predicted"/>
<organism evidence="2 3">
    <name type="scientific">Pedobacter roseus</name>
    <dbReference type="NCBI Taxonomy" id="336820"/>
    <lineage>
        <taxon>Bacteria</taxon>
        <taxon>Pseudomonadati</taxon>
        <taxon>Bacteroidota</taxon>
        <taxon>Sphingobacteriia</taxon>
        <taxon>Sphingobacteriales</taxon>
        <taxon>Sphingobacteriaceae</taxon>
        <taxon>Pedobacter</taxon>
    </lineage>
</organism>
<feature type="domain" description="Condensation" evidence="1">
    <location>
        <begin position="172"/>
        <end position="245"/>
    </location>
</feature>
<dbReference type="InterPro" id="IPR001242">
    <property type="entry name" value="Condensation_dom"/>
</dbReference>
<dbReference type="EMBL" id="CP060723">
    <property type="protein sequence ID" value="QNN43953.1"/>
    <property type="molecule type" value="Genomic_DNA"/>
</dbReference>
<name>A0A7G9QKS8_9SPHI</name>
<dbReference type="AlphaFoldDB" id="A0A7G9QKS8"/>
<feature type="domain" description="Condensation" evidence="1">
    <location>
        <begin position="1"/>
        <end position="136"/>
    </location>
</feature>
<dbReference type="Proteomes" id="UP000515806">
    <property type="component" value="Chromosome"/>
</dbReference>
<dbReference type="PANTHER" id="PTHR45398:SF1">
    <property type="entry name" value="ENZYME, PUTATIVE (JCVI)-RELATED"/>
    <property type="match status" value="1"/>
</dbReference>
<evidence type="ECO:0000313" key="2">
    <source>
        <dbReference type="EMBL" id="QNN43953.1"/>
    </source>
</evidence>
<sequence length="286" mass="32052">MYPVVFDMGYRTDTVRQLIEVKESLHRVPNKGIGYGILRYLCGCDYRLSPGISFNYLGDFGSGLDNGQGSSLFRFSGDYHGSPVSGHRERDSVLSVSGLMVDGRMNLSINYSREQFHEETIQGLLSAYRSRLNSLIGILSSETGHHPTPVDLTFKGLEIEDVLKLDSSVGLEDVYPLSPLQQGLYYHWASSPTSEVYFEQMSYRVEGLLDVDKIESSYRSLVSRHAVLRTFFTQDYGDRLLQVVARSFSGDSVILMLPGIPISLFRISRRGTVPLALTCIRAHRCA</sequence>
<dbReference type="SUPFAM" id="SSF52777">
    <property type="entry name" value="CoA-dependent acyltransferases"/>
    <property type="match status" value="2"/>
</dbReference>
<evidence type="ECO:0000313" key="3">
    <source>
        <dbReference type="Proteomes" id="UP000515806"/>
    </source>
</evidence>
<dbReference type="Pfam" id="PF00668">
    <property type="entry name" value="Condensation"/>
    <property type="match status" value="2"/>
</dbReference>
<evidence type="ECO:0000259" key="1">
    <source>
        <dbReference type="Pfam" id="PF00668"/>
    </source>
</evidence>
<dbReference type="Gene3D" id="3.30.559.10">
    <property type="entry name" value="Chloramphenicol acetyltransferase-like domain"/>
    <property type="match status" value="1"/>
</dbReference>
<dbReference type="KEGG" id="proe:H9L23_07695"/>
<dbReference type="InterPro" id="IPR023213">
    <property type="entry name" value="CAT-like_dom_sf"/>
</dbReference>
<keyword evidence="3" id="KW-1185">Reference proteome</keyword>
<dbReference type="NCBIfam" id="TIGR01720">
    <property type="entry name" value="NRPS-para261"/>
    <property type="match status" value="1"/>
</dbReference>
<dbReference type="Gene3D" id="3.30.559.30">
    <property type="entry name" value="Nonribosomal peptide synthetase, condensation domain"/>
    <property type="match status" value="1"/>
</dbReference>
<dbReference type="GO" id="GO:0003824">
    <property type="term" value="F:catalytic activity"/>
    <property type="evidence" value="ECO:0007669"/>
    <property type="project" value="InterPro"/>
</dbReference>
<dbReference type="RefSeq" id="WP_187594408.1">
    <property type="nucleotide sequence ID" value="NZ_CP060723.1"/>
</dbReference>
<reference evidence="2 3" key="1">
    <citation type="submission" date="2020-08" db="EMBL/GenBank/DDBJ databases">
        <title>Genome sequence of Pedobacter roseus KACC 11594T.</title>
        <authorList>
            <person name="Hyun D.-W."/>
            <person name="Bae J.-W."/>
        </authorList>
    </citation>
    <scope>NUCLEOTIDE SEQUENCE [LARGE SCALE GENOMIC DNA]</scope>
    <source>
        <strain evidence="2 3">KACC 11594</strain>
    </source>
</reference>
<dbReference type="PANTHER" id="PTHR45398">
    <property type="match status" value="1"/>
</dbReference>
<protein>
    <recommendedName>
        <fullName evidence="1">Condensation domain-containing protein</fullName>
    </recommendedName>
</protein>
<dbReference type="InterPro" id="IPR010060">
    <property type="entry name" value="NRPS_synth"/>
</dbReference>